<proteinExistence type="predicted"/>
<feature type="transmembrane region" description="Helical" evidence="1">
    <location>
        <begin position="186"/>
        <end position="210"/>
    </location>
</feature>
<reference evidence="2 3" key="1">
    <citation type="submission" date="2019-03" db="EMBL/GenBank/DDBJ databases">
        <title>Genomic Encyclopedia of Type Strains, Phase IV (KMG-IV): sequencing the most valuable type-strain genomes for metagenomic binning, comparative biology and taxonomic classification.</title>
        <authorList>
            <person name="Goeker M."/>
        </authorList>
    </citation>
    <scope>NUCLEOTIDE SEQUENCE [LARGE SCALE GENOMIC DNA]</scope>
    <source>
        <strain evidence="2 3">DSM 46770</strain>
    </source>
</reference>
<accession>A0A4V3D992</accession>
<dbReference type="GO" id="GO:0006352">
    <property type="term" value="P:DNA-templated transcription initiation"/>
    <property type="evidence" value="ECO:0007669"/>
    <property type="project" value="InterPro"/>
</dbReference>
<keyword evidence="1" id="KW-0472">Membrane</keyword>
<evidence type="ECO:0000256" key="1">
    <source>
        <dbReference type="SAM" id="Phobius"/>
    </source>
</evidence>
<gene>
    <name evidence="2" type="ORF">EV190_101565</name>
</gene>
<dbReference type="SUPFAM" id="SSF88946">
    <property type="entry name" value="Sigma2 domain of RNA polymerase sigma factors"/>
    <property type="match status" value="1"/>
</dbReference>
<dbReference type="Proteomes" id="UP000295281">
    <property type="component" value="Unassembled WGS sequence"/>
</dbReference>
<evidence type="ECO:0008006" key="4">
    <source>
        <dbReference type="Google" id="ProtNLM"/>
    </source>
</evidence>
<keyword evidence="3" id="KW-1185">Reference proteome</keyword>
<dbReference type="Gene3D" id="1.10.1740.10">
    <property type="match status" value="1"/>
</dbReference>
<dbReference type="EMBL" id="SNYN01000001">
    <property type="protein sequence ID" value="TDQ55240.1"/>
    <property type="molecule type" value="Genomic_DNA"/>
</dbReference>
<organism evidence="2 3">
    <name type="scientific">Actinorugispora endophytica</name>
    <dbReference type="NCBI Taxonomy" id="1605990"/>
    <lineage>
        <taxon>Bacteria</taxon>
        <taxon>Bacillati</taxon>
        <taxon>Actinomycetota</taxon>
        <taxon>Actinomycetes</taxon>
        <taxon>Streptosporangiales</taxon>
        <taxon>Nocardiopsidaceae</taxon>
        <taxon>Actinorugispora</taxon>
    </lineage>
</organism>
<evidence type="ECO:0000313" key="2">
    <source>
        <dbReference type="EMBL" id="TDQ55240.1"/>
    </source>
</evidence>
<keyword evidence="1" id="KW-1133">Transmembrane helix</keyword>
<sequence length="216" mass="23385">MIQGLLSLILRKSRYRTRSDRNFVSMTDRELFRALRSSGYTAAHACGLLFDAYGEELYRHCRAALGDDDSAQSALRDTVIVARAHIGRLADPRLLREWLLALADAECARHAPVPDRFCGPRPRTAAAADAESAARPAALRVRVLSGAAAPELTGYRDHVATRADHFDRRGFPLPASVERTPGPGSYLVPGLVVSVGVLLALALVLVRLAAGATWFG</sequence>
<evidence type="ECO:0000313" key="3">
    <source>
        <dbReference type="Proteomes" id="UP000295281"/>
    </source>
</evidence>
<dbReference type="InterPro" id="IPR013325">
    <property type="entry name" value="RNA_pol_sigma_r2"/>
</dbReference>
<keyword evidence="1" id="KW-0812">Transmembrane</keyword>
<protein>
    <recommendedName>
        <fullName evidence="4">DNA-directed RNA polymerase specialized sigma24 family protein</fullName>
    </recommendedName>
</protein>
<dbReference type="AlphaFoldDB" id="A0A4V3D992"/>
<name>A0A4V3D992_9ACTN</name>
<comment type="caution">
    <text evidence="2">The sequence shown here is derived from an EMBL/GenBank/DDBJ whole genome shotgun (WGS) entry which is preliminary data.</text>
</comment>
<dbReference type="GO" id="GO:0003700">
    <property type="term" value="F:DNA-binding transcription factor activity"/>
    <property type="evidence" value="ECO:0007669"/>
    <property type="project" value="InterPro"/>
</dbReference>